<dbReference type="Proteomes" id="UP001190700">
    <property type="component" value="Unassembled WGS sequence"/>
</dbReference>
<protein>
    <submittedName>
        <fullName evidence="4">Uncharacterized protein</fullName>
    </submittedName>
</protein>
<accession>A0AAE0GIN3</accession>
<keyword evidence="5" id="KW-1185">Reference proteome</keyword>
<dbReference type="Pfam" id="PF12971">
    <property type="entry name" value="NAGLU_N"/>
    <property type="match status" value="1"/>
</dbReference>
<sequence length="282" mass="31763">MPRTRSLKEAELTPALRARRAAAFNAARRVHPCYTFCVTWTCAILALCFFDSRGAFFRPGNHVYDDARAHSIVVANEAPTPVGLTAEDPVRALLERVFGQASSSRFTVKYSRREDSAAFFTLSEAGQGRILHIQADGPLSACSGVHHYCLHHGLCTVTWGVKAKPRLPAIVSLPSAEVSRTRVLKYGYYLNVCTPSYTMAWWSWEQWQQGSVRQFEVMALRHGRTKRGPRGVSWFTWQELDWMALHGINLPLIITGREYVMLQLFLEFGMAEADILAFFTGS</sequence>
<dbReference type="Pfam" id="PF05089">
    <property type="entry name" value="NAGLU"/>
    <property type="match status" value="2"/>
</dbReference>
<organism evidence="4 5">
    <name type="scientific">Cymbomonas tetramitiformis</name>
    <dbReference type="NCBI Taxonomy" id="36881"/>
    <lineage>
        <taxon>Eukaryota</taxon>
        <taxon>Viridiplantae</taxon>
        <taxon>Chlorophyta</taxon>
        <taxon>Pyramimonadophyceae</taxon>
        <taxon>Pyramimonadales</taxon>
        <taxon>Pyramimonadaceae</taxon>
        <taxon>Cymbomonas</taxon>
    </lineage>
</organism>
<dbReference type="Gene3D" id="3.20.20.80">
    <property type="entry name" value="Glycosidases"/>
    <property type="match status" value="2"/>
</dbReference>
<dbReference type="InterPro" id="IPR029018">
    <property type="entry name" value="Hex-like_dom2"/>
</dbReference>
<proteinExistence type="predicted"/>
<dbReference type="Gene3D" id="3.30.379.10">
    <property type="entry name" value="Chitobiase/beta-hexosaminidase domain 2-like"/>
    <property type="match status" value="1"/>
</dbReference>
<dbReference type="AlphaFoldDB" id="A0AAE0GIN3"/>
<dbReference type="PANTHER" id="PTHR12872">
    <property type="entry name" value="ALPHA-N-ACETYLGLUCOSAMINIDASE"/>
    <property type="match status" value="1"/>
</dbReference>
<evidence type="ECO:0000313" key="5">
    <source>
        <dbReference type="Proteomes" id="UP001190700"/>
    </source>
</evidence>
<dbReference type="EMBL" id="LGRX02005314">
    <property type="protein sequence ID" value="KAK3278713.1"/>
    <property type="molecule type" value="Genomic_DNA"/>
</dbReference>
<feature type="domain" description="Alpha-N-acetylglucosaminidase tim-barrel" evidence="2">
    <location>
        <begin position="188"/>
        <end position="220"/>
    </location>
</feature>
<evidence type="ECO:0000256" key="1">
    <source>
        <dbReference type="ARBA" id="ARBA00022801"/>
    </source>
</evidence>
<keyword evidence="1" id="KW-0378">Hydrolase</keyword>
<name>A0AAE0GIN3_9CHLO</name>
<feature type="domain" description="Alpha-N-acetylglucosaminidase tim-barrel" evidence="2">
    <location>
        <begin position="233"/>
        <end position="281"/>
    </location>
</feature>
<dbReference type="PANTHER" id="PTHR12872:SF1">
    <property type="entry name" value="ALPHA-N-ACETYLGLUCOSAMINIDASE"/>
    <property type="match status" value="1"/>
</dbReference>
<gene>
    <name evidence="4" type="ORF">CYMTET_13361</name>
</gene>
<dbReference type="InterPro" id="IPR007781">
    <property type="entry name" value="NAGLU"/>
</dbReference>
<comment type="caution">
    <text evidence="4">The sequence shown here is derived from an EMBL/GenBank/DDBJ whole genome shotgun (WGS) entry which is preliminary data.</text>
</comment>
<reference evidence="4 5" key="1">
    <citation type="journal article" date="2015" name="Genome Biol. Evol.">
        <title>Comparative Genomics of a Bacterivorous Green Alga Reveals Evolutionary Causalities and Consequences of Phago-Mixotrophic Mode of Nutrition.</title>
        <authorList>
            <person name="Burns J.A."/>
            <person name="Paasch A."/>
            <person name="Narechania A."/>
            <person name="Kim E."/>
        </authorList>
    </citation>
    <scope>NUCLEOTIDE SEQUENCE [LARGE SCALE GENOMIC DNA]</scope>
    <source>
        <strain evidence="4 5">PLY_AMNH</strain>
    </source>
</reference>
<feature type="domain" description="Alpha-N-acetylglucosaminidase N-terminal" evidence="3">
    <location>
        <begin position="89"/>
        <end position="174"/>
    </location>
</feature>
<dbReference type="GO" id="GO:0016787">
    <property type="term" value="F:hydrolase activity"/>
    <property type="evidence" value="ECO:0007669"/>
    <property type="project" value="UniProtKB-KW"/>
</dbReference>
<dbReference type="InterPro" id="IPR024240">
    <property type="entry name" value="NAGLU_N"/>
</dbReference>
<evidence type="ECO:0000259" key="2">
    <source>
        <dbReference type="Pfam" id="PF05089"/>
    </source>
</evidence>
<evidence type="ECO:0000259" key="3">
    <source>
        <dbReference type="Pfam" id="PF12971"/>
    </source>
</evidence>
<evidence type="ECO:0000313" key="4">
    <source>
        <dbReference type="EMBL" id="KAK3278713.1"/>
    </source>
</evidence>
<dbReference type="InterPro" id="IPR024733">
    <property type="entry name" value="NAGLU_tim-barrel"/>
</dbReference>